<dbReference type="InterPro" id="IPR006015">
    <property type="entry name" value="Universal_stress_UspA"/>
</dbReference>
<evidence type="ECO:0000313" key="5">
    <source>
        <dbReference type="Proteomes" id="UP001595698"/>
    </source>
</evidence>
<protein>
    <submittedName>
        <fullName evidence="4">Universal stress protein</fullName>
    </submittedName>
</protein>
<evidence type="ECO:0000256" key="2">
    <source>
        <dbReference type="SAM" id="MobiDB-lite"/>
    </source>
</evidence>
<feature type="region of interest" description="Disordered" evidence="2">
    <location>
        <begin position="276"/>
        <end position="295"/>
    </location>
</feature>
<evidence type="ECO:0000313" key="4">
    <source>
        <dbReference type="EMBL" id="MFC3986292.1"/>
    </source>
</evidence>
<dbReference type="Gene3D" id="3.40.50.620">
    <property type="entry name" value="HUPs"/>
    <property type="match status" value="2"/>
</dbReference>
<sequence>MTEPVVAGVDGSEASLDATAWAATAAALRRAPLRLVHVTLRWAYDVPLVPQPAHWGPASQAACRELLARAVERARAEAPSTEITTEVLDGAAAEAIAAAAGTAQLVVVGGRGRGGFTGLLLGSVSRDLAVRCPCPLVVVRPREEGGGEVVVGATGEPGQEHILRFAFEEALLRRLPLRAVHAWTHPVAAFPGDMQPLVYDVEGVGREEERLLAESLAGWRERFPDVPLVEQVVHGHPAGVLAEASATAELVVVGAPGRAALLGSTVHSLLGHARGPVAVVPRPPGHRPPGTAPPA</sequence>
<comment type="caution">
    <text evidence="4">The sequence shown here is derived from an EMBL/GenBank/DDBJ whole genome shotgun (WGS) entry which is preliminary data.</text>
</comment>
<dbReference type="PRINTS" id="PR01438">
    <property type="entry name" value="UNVRSLSTRESS"/>
</dbReference>
<gene>
    <name evidence="4" type="ORF">ACFOYY_39610</name>
</gene>
<dbReference type="PANTHER" id="PTHR46268">
    <property type="entry name" value="STRESS RESPONSE PROTEIN NHAX"/>
    <property type="match status" value="1"/>
</dbReference>
<proteinExistence type="inferred from homology"/>
<dbReference type="InterPro" id="IPR006016">
    <property type="entry name" value="UspA"/>
</dbReference>
<dbReference type="EMBL" id="JBHSBC010000053">
    <property type="protein sequence ID" value="MFC3986292.1"/>
    <property type="molecule type" value="Genomic_DNA"/>
</dbReference>
<dbReference type="Proteomes" id="UP001595698">
    <property type="component" value="Unassembled WGS sequence"/>
</dbReference>
<name>A0ABV8FC64_9ACTN</name>
<feature type="domain" description="UspA" evidence="3">
    <location>
        <begin position="1"/>
        <end position="140"/>
    </location>
</feature>
<feature type="domain" description="UspA" evidence="3">
    <location>
        <begin position="149"/>
        <end position="281"/>
    </location>
</feature>
<comment type="similarity">
    <text evidence="1">Belongs to the universal stress protein A family.</text>
</comment>
<dbReference type="RefSeq" id="WP_386196448.1">
    <property type="nucleotide sequence ID" value="NZ_JBHSBC010000053.1"/>
</dbReference>
<evidence type="ECO:0000259" key="3">
    <source>
        <dbReference type="Pfam" id="PF00582"/>
    </source>
</evidence>
<dbReference type="InterPro" id="IPR014729">
    <property type="entry name" value="Rossmann-like_a/b/a_fold"/>
</dbReference>
<dbReference type="Pfam" id="PF00582">
    <property type="entry name" value="Usp"/>
    <property type="match status" value="2"/>
</dbReference>
<organism evidence="4 5">
    <name type="scientific">Streptosporangium jomthongense</name>
    <dbReference type="NCBI Taxonomy" id="1193683"/>
    <lineage>
        <taxon>Bacteria</taxon>
        <taxon>Bacillati</taxon>
        <taxon>Actinomycetota</taxon>
        <taxon>Actinomycetes</taxon>
        <taxon>Streptosporangiales</taxon>
        <taxon>Streptosporangiaceae</taxon>
        <taxon>Streptosporangium</taxon>
    </lineage>
</organism>
<accession>A0ABV8FC64</accession>
<keyword evidence="5" id="KW-1185">Reference proteome</keyword>
<reference evidence="5" key="1">
    <citation type="journal article" date="2019" name="Int. J. Syst. Evol. Microbiol.">
        <title>The Global Catalogue of Microorganisms (GCM) 10K type strain sequencing project: providing services to taxonomists for standard genome sequencing and annotation.</title>
        <authorList>
            <consortium name="The Broad Institute Genomics Platform"/>
            <consortium name="The Broad Institute Genome Sequencing Center for Infectious Disease"/>
            <person name="Wu L."/>
            <person name="Ma J."/>
        </authorList>
    </citation>
    <scope>NUCLEOTIDE SEQUENCE [LARGE SCALE GENOMIC DNA]</scope>
    <source>
        <strain evidence="5">TBRC 7912</strain>
    </source>
</reference>
<dbReference type="PANTHER" id="PTHR46268:SF6">
    <property type="entry name" value="UNIVERSAL STRESS PROTEIN UP12"/>
    <property type="match status" value="1"/>
</dbReference>
<feature type="compositionally biased region" description="Pro residues" evidence="2">
    <location>
        <begin position="281"/>
        <end position="295"/>
    </location>
</feature>
<evidence type="ECO:0000256" key="1">
    <source>
        <dbReference type="ARBA" id="ARBA00008791"/>
    </source>
</evidence>
<dbReference type="SUPFAM" id="SSF52402">
    <property type="entry name" value="Adenine nucleotide alpha hydrolases-like"/>
    <property type="match status" value="2"/>
</dbReference>